<dbReference type="GeneID" id="113472578"/>
<dbReference type="GO" id="GO:0003676">
    <property type="term" value="F:nucleic acid binding"/>
    <property type="evidence" value="ECO:0007669"/>
    <property type="project" value="InterPro"/>
</dbReference>
<organism evidence="1 2">
    <name type="scientific">Diaphorina citri</name>
    <name type="common">Asian citrus psyllid</name>
    <dbReference type="NCBI Taxonomy" id="121845"/>
    <lineage>
        <taxon>Eukaryota</taxon>
        <taxon>Metazoa</taxon>
        <taxon>Ecdysozoa</taxon>
        <taxon>Arthropoda</taxon>
        <taxon>Hexapoda</taxon>
        <taxon>Insecta</taxon>
        <taxon>Pterygota</taxon>
        <taxon>Neoptera</taxon>
        <taxon>Paraneoptera</taxon>
        <taxon>Hemiptera</taxon>
        <taxon>Sternorrhyncha</taxon>
        <taxon>Psylloidea</taxon>
        <taxon>Psyllidae</taxon>
        <taxon>Diaphorininae</taxon>
        <taxon>Diaphorina</taxon>
    </lineage>
</organism>
<dbReference type="PANTHER" id="PTHR33481:SF1">
    <property type="entry name" value="ENDONUCLEASE_EXONUCLEASE_PHOSPHATASE DOMAIN-CONTAINING PROTEIN-RELATED"/>
    <property type="match status" value="1"/>
</dbReference>
<evidence type="ECO:0000313" key="1">
    <source>
        <dbReference type="Proteomes" id="UP000079169"/>
    </source>
</evidence>
<gene>
    <name evidence="2" type="primary">LOC113472578</name>
</gene>
<keyword evidence="1" id="KW-1185">Reference proteome</keyword>
<dbReference type="AlphaFoldDB" id="A0A3Q0JIF0"/>
<proteinExistence type="predicted"/>
<protein>
    <submittedName>
        <fullName evidence="2">Uncharacterized protein LOC113472578</fullName>
    </submittedName>
</protein>
<dbReference type="KEGG" id="dci:113472578"/>
<evidence type="ECO:0000313" key="2">
    <source>
        <dbReference type="RefSeq" id="XP_026688172.1"/>
    </source>
</evidence>
<dbReference type="PANTHER" id="PTHR33481">
    <property type="entry name" value="REVERSE TRANSCRIPTASE"/>
    <property type="match status" value="1"/>
</dbReference>
<dbReference type="STRING" id="121845.A0A3Q0JIF0"/>
<accession>A0A3Q0JIF0</accession>
<dbReference type="SUPFAM" id="SSF53098">
    <property type="entry name" value="Ribonuclease H-like"/>
    <property type="match status" value="1"/>
</dbReference>
<feature type="non-terminal residue" evidence="2">
    <location>
        <position position="1"/>
    </location>
</feature>
<reference evidence="2" key="1">
    <citation type="submission" date="2025-08" db="UniProtKB">
        <authorList>
            <consortium name="RefSeq"/>
        </authorList>
    </citation>
    <scope>IDENTIFICATION</scope>
</reference>
<name>A0A3Q0JIF0_DIACI</name>
<sequence>SKSSLQAMENTFKDSALLNNILTFTRKRFNPAVRLEFQNHDVKFQDKVRWLGMHLDNKWKWEAHIAQAKTRSLKAMNIMKILGNKKKGLRRQILMKIYNAYVRPIIDYGSLFYASASQIWLNKLNVVHNSALRMITGAFRTSPICSILAESGQPSLEVRRNIRCVNFVMNAARNPHTPTFLILFQDNLRINLRNERYPKNIRLRVEAMEGYQVNIKSIIKKLEIHNDPPWQMPCIKVKMLTSSKKTDLTQQEIEHLYLEFKHENDNKIFCYTDGTKSDNHAGGAYLFNGETKKFKLNPLASIFTAELMAIYLCICDIYDYIKKEFLILKDFVIFSDSKSSLQAMENTFKDSALLNNICSIAPPSSACSISSWDSRLTNHSNER</sequence>
<dbReference type="Gene3D" id="3.30.420.10">
    <property type="entry name" value="Ribonuclease H-like superfamily/Ribonuclease H"/>
    <property type="match status" value="1"/>
</dbReference>
<dbReference type="Proteomes" id="UP000079169">
    <property type="component" value="Unplaced"/>
</dbReference>
<dbReference type="InterPro" id="IPR012337">
    <property type="entry name" value="RNaseH-like_sf"/>
</dbReference>
<dbReference type="PaxDb" id="121845-A0A3Q0JIF0"/>
<dbReference type="RefSeq" id="XP_026688172.1">
    <property type="nucleotide sequence ID" value="XM_026832371.1"/>
</dbReference>
<dbReference type="InterPro" id="IPR036397">
    <property type="entry name" value="RNaseH_sf"/>
</dbReference>